<dbReference type="InterPro" id="IPR029063">
    <property type="entry name" value="SAM-dependent_MTases_sf"/>
</dbReference>
<feature type="active site" description="Proton acceptor" evidence="1">
    <location>
        <position position="175"/>
    </location>
</feature>
<accession>A0A934SV24</accession>
<dbReference type="Proteomes" id="UP000622890">
    <property type="component" value="Unassembled WGS sequence"/>
</dbReference>
<dbReference type="PANTHER" id="PTHR37426">
    <property type="entry name" value="RIBOSOMAL RNA LARGE SUBUNIT METHYLTRANSFERASE J"/>
    <property type="match status" value="1"/>
</dbReference>
<protein>
    <recommendedName>
        <fullName evidence="1">Ribosomal RNA large subunit methyltransferase J</fullName>
        <ecNumber evidence="1">2.1.1.266</ecNumber>
    </recommendedName>
    <alternativeName>
        <fullName evidence="1">23S rRNA (adenine(2030)-N6)-methyltransferase</fullName>
    </alternativeName>
    <alternativeName>
        <fullName evidence="1">23S rRNA m6A2030 methyltransferase</fullName>
    </alternativeName>
</protein>
<comment type="function">
    <text evidence="1">Specifically methylates the adenine in position 2030 of 23S rRNA.</text>
</comment>
<dbReference type="GO" id="GO:0003723">
    <property type="term" value="F:RNA binding"/>
    <property type="evidence" value="ECO:0007669"/>
    <property type="project" value="UniProtKB-UniRule"/>
</dbReference>
<dbReference type="HAMAP" id="MF_00934">
    <property type="entry name" value="23SrRNA_methyltr_J"/>
    <property type="match status" value="1"/>
</dbReference>
<reference evidence="2" key="1">
    <citation type="submission" date="2021-01" db="EMBL/GenBank/DDBJ databases">
        <title>Genome sequence of strain Noviherbaspirillum sp. DKR-6.</title>
        <authorList>
            <person name="Chaudhary D.K."/>
        </authorList>
    </citation>
    <scope>NUCLEOTIDE SEQUENCE</scope>
    <source>
        <strain evidence="2">DKR-6</strain>
    </source>
</reference>
<dbReference type="GO" id="GO:0036307">
    <property type="term" value="F:23S rRNA (adenine(2030)-N(6))-methyltransferase activity"/>
    <property type="evidence" value="ECO:0007669"/>
    <property type="project" value="UniProtKB-UniRule"/>
</dbReference>
<organism evidence="2 3">
    <name type="scientific">Noviherbaspirillum pedocola</name>
    <dbReference type="NCBI Taxonomy" id="2801341"/>
    <lineage>
        <taxon>Bacteria</taxon>
        <taxon>Pseudomonadati</taxon>
        <taxon>Pseudomonadota</taxon>
        <taxon>Betaproteobacteria</taxon>
        <taxon>Burkholderiales</taxon>
        <taxon>Oxalobacteraceae</taxon>
        <taxon>Noviherbaspirillum</taxon>
    </lineage>
</organism>
<keyword evidence="1" id="KW-0694">RNA-binding</keyword>
<dbReference type="EC" id="2.1.1.266" evidence="1"/>
<feature type="site" description="Interaction with substrate rRNA" evidence="1">
    <location>
        <position position="4"/>
    </location>
</feature>
<evidence type="ECO:0000313" key="3">
    <source>
        <dbReference type="Proteomes" id="UP000622890"/>
    </source>
</evidence>
<name>A0A934SV24_9BURK</name>
<dbReference type="Pfam" id="PF04378">
    <property type="entry name" value="RsmJ"/>
    <property type="match status" value="1"/>
</dbReference>
<sequence>MLSYRHAFHAGNHADVLKHVVFIQLMRYLAQKDAPYMVIDTHAGAGVYALASKEATKNAEFESGIARLWQRKDLPDPVADYVGVVRALNPDGKLRFYPGSPYCANQVLRPEDRLRLFELHPSDGRILAENFRKLEEQEGRGGARGKRVLIQQGDGFLGLKALLPPPSRRGLVLIDPPYEVKEDYRRVKDTLEDAVKRFATGIYAVWYPMLQRMESREMPNRLKRVPANGWLDVRLTVAAPAPDAFGGLRSSGMFILNPPWTLEPMLRELMPWLVAALGQDAQASFTLESGQTVTGQAIRREPGARTR</sequence>
<evidence type="ECO:0000256" key="1">
    <source>
        <dbReference type="HAMAP-Rule" id="MF_00934"/>
    </source>
</evidence>
<dbReference type="PANTHER" id="PTHR37426:SF1">
    <property type="entry name" value="RIBOSOMAL RNA LARGE SUBUNIT METHYLTRANSFERASE J"/>
    <property type="match status" value="1"/>
</dbReference>
<feature type="binding site" evidence="1">
    <location>
        <position position="118"/>
    </location>
    <ligand>
        <name>S-adenosyl-L-methionine</name>
        <dbReference type="ChEBI" id="CHEBI:59789"/>
    </ligand>
</feature>
<keyword evidence="1" id="KW-0949">S-adenosyl-L-methionine</keyword>
<dbReference type="GO" id="GO:0070475">
    <property type="term" value="P:rRNA base methylation"/>
    <property type="evidence" value="ECO:0007669"/>
    <property type="project" value="UniProtKB-UniRule"/>
</dbReference>
<dbReference type="Gene3D" id="3.40.50.150">
    <property type="entry name" value="Vaccinia Virus protein VP39"/>
    <property type="match status" value="1"/>
</dbReference>
<keyword evidence="3" id="KW-1185">Reference proteome</keyword>
<dbReference type="InterPro" id="IPR007473">
    <property type="entry name" value="RlmJ"/>
</dbReference>
<comment type="caution">
    <text evidence="2">The sequence shown here is derived from an EMBL/GenBank/DDBJ whole genome shotgun (WGS) entry which is preliminary data.</text>
</comment>
<comment type="catalytic activity">
    <reaction evidence="1">
        <text>adenosine(2030) in 23S rRNA + S-adenosyl-L-methionine = N(6)-methyladenosine(2030) in 23S rRNA + S-adenosyl-L-homocysteine + H(+)</text>
        <dbReference type="Rhea" id="RHEA:43736"/>
        <dbReference type="Rhea" id="RHEA-COMP:10668"/>
        <dbReference type="Rhea" id="RHEA-COMP:10669"/>
        <dbReference type="ChEBI" id="CHEBI:15378"/>
        <dbReference type="ChEBI" id="CHEBI:57856"/>
        <dbReference type="ChEBI" id="CHEBI:59789"/>
        <dbReference type="ChEBI" id="CHEBI:74411"/>
        <dbReference type="ChEBI" id="CHEBI:74449"/>
        <dbReference type="EC" id="2.1.1.266"/>
    </reaction>
</comment>
<gene>
    <name evidence="1" type="primary">rlmJ</name>
    <name evidence="2" type="ORF">JJB74_16715</name>
</gene>
<keyword evidence="1" id="KW-0808">Transferase</keyword>
<feature type="binding site" evidence="1">
    <location>
        <position position="42"/>
    </location>
    <ligand>
        <name>S-adenosyl-L-methionine</name>
        <dbReference type="ChEBI" id="CHEBI:59789"/>
    </ligand>
</feature>
<comment type="similarity">
    <text evidence="1">Belongs to the RlmJ family.</text>
</comment>
<comment type="subunit">
    <text evidence="1">Monomer.</text>
</comment>
<dbReference type="EMBL" id="JAEPBG010000007">
    <property type="protein sequence ID" value="MBK4736267.1"/>
    <property type="molecule type" value="Genomic_DNA"/>
</dbReference>
<proteinExistence type="inferred from homology"/>
<dbReference type="RefSeq" id="WP_200593564.1">
    <property type="nucleotide sequence ID" value="NZ_JAEPBG010000007.1"/>
</dbReference>
<dbReference type="SUPFAM" id="SSF53335">
    <property type="entry name" value="S-adenosyl-L-methionine-dependent methyltransferases"/>
    <property type="match status" value="1"/>
</dbReference>
<evidence type="ECO:0000313" key="2">
    <source>
        <dbReference type="EMBL" id="MBK4736267.1"/>
    </source>
</evidence>
<keyword evidence="1" id="KW-0698">rRNA processing</keyword>
<feature type="binding site" evidence="1">
    <location>
        <begin position="154"/>
        <end position="155"/>
    </location>
    <ligand>
        <name>S-adenosyl-L-methionine</name>
        <dbReference type="ChEBI" id="CHEBI:59789"/>
    </ligand>
</feature>
<feature type="binding site" evidence="1">
    <location>
        <position position="175"/>
    </location>
    <ligand>
        <name>S-adenosyl-L-methionine</name>
        <dbReference type="ChEBI" id="CHEBI:59789"/>
    </ligand>
</feature>
<feature type="binding site" evidence="1">
    <location>
        <position position="100"/>
    </location>
    <ligand>
        <name>S-adenosyl-L-methionine</name>
        <dbReference type="ChEBI" id="CHEBI:59789"/>
    </ligand>
</feature>
<dbReference type="AlphaFoldDB" id="A0A934SV24"/>
<dbReference type="GO" id="GO:0005829">
    <property type="term" value="C:cytosol"/>
    <property type="evidence" value="ECO:0007669"/>
    <property type="project" value="TreeGrafter"/>
</dbReference>
<feature type="binding site" evidence="1">
    <location>
        <position position="19"/>
    </location>
    <ligand>
        <name>S-adenosyl-L-methionine</name>
        <dbReference type="ChEBI" id="CHEBI:59789"/>
    </ligand>
</feature>
<keyword evidence="1" id="KW-0489">Methyltransferase</keyword>